<reference evidence="3 4" key="1">
    <citation type="submission" date="2017-11" db="EMBL/GenBank/DDBJ databases">
        <title>Comparitive Functional Genomics of Dry Heat Resistant strains isolated from the Viking Spacecraft.</title>
        <authorList>
            <person name="Seuylemezian A."/>
            <person name="Cooper K."/>
            <person name="Vaishampayan P."/>
        </authorList>
    </citation>
    <scope>NUCLEOTIDE SEQUENCE [LARGE SCALE GENOMIC DNA]</scope>
    <source>
        <strain evidence="3 4">V1-29</strain>
    </source>
</reference>
<gene>
    <name evidence="3" type="ORF">CUU66_02895</name>
</gene>
<dbReference type="GO" id="GO:0005507">
    <property type="term" value="F:copper ion binding"/>
    <property type="evidence" value="ECO:0007669"/>
    <property type="project" value="TreeGrafter"/>
</dbReference>
<dbReference type="InterPro" id="IPR001943">
    <property type="entry name" value="UVR_dom"/>
</dbReference>
<dbReference type="GO" id="GO:0046870">
    <property type="term" value="F:cadmium ion binding"/>
    <property type="evidence" value="ECO:0007669"/>
    <property type="project" value="TreeGrafter"/>
</dbReference>
<dbReference type="Proteomes" id="UP000234748">
    <property type="component" value="Unassembled WGS sequence"/>
</dbReference>
<dbReference type="PIRSF" id="PIRSF015034">
    <property type="entry name" value="YacH"/>
    <property type="match status" value="1"/>
</dbReference>
<dbReference type="OrthoDB" id="9788704at2"/>
<accession>A0A2N5MAD5</accession>
<dbReference type="Pfam" id="PF02151">
    <property type="entry name" value="UVR"/>
    <property type="match status" value="1"/>
</dbReference>
<dbReference type="GO" id="GO:0008270">
    <property type="term" value="F:zinc ion binding"/>
    <property type="evidence" value="ECO:0007669"/>
    <property type="project" value="TreeGrafter"/>
</dbReference>
<keyword evidence="1" id="KW-0175">Coiled coil</keyword>
<dbReference type="GO" id="GO:1990169">
    <property type="term" value="P:stress response to copper ion"/>
    <property type="evidence" value="ECO:0007669"/>
    <property type="project" value="TreeGrafter"/>
</dbReference>
<proteinExistence type="predicted"/>
<dbReference type="PANTHER" id="PTHR38430">
    <property type="entry name" value="PROTEIN-ARGININE KINASE ACTIVATOR PROTEIN"/>
    <property type="match status" value="1"/>
</dbReference>
<sequence>MICEKCHERPATLHYTNVVNGKKTEVHLCETCAQEKGNKSLFNGYAGFSINDLLGGLLNGVAFQQSHNSVAHREELRCPKCHMIYQQFVEIGRFGCSECYSTFKNHLVPVLKRLHSGNIVHTGKIPKKAGGNISLKKRIEELKQDLKSSIDQEEFESAANIRDEIRALEKEMNNSQEGGGQT</sequence>
<evidence type="ECO:0000313" key="4">
    <source>
        <dbReference type="Proteomes" id="UP000234748"/>
    </source>
</evidence>
<dbReference type="InterPro" id="IPR025542">
    <property type="entry name" value="YacH"/>
</dbReference>
<evidence type="ECO:0000313" key="3">
    <source>
        <dbReference type="EMBL" id="PLT31297.1"/>
    </source>
</evidence>
<dbReference type="Gene3D" id="4.10.860.10">
    <property type="entry name" value="UVR domain"/>
    <property type="match status" value="1"/>
</dbReference>
<organism evidence="3 4">
    <name type="scientific">Peribacillus deserti</name>
    <dbReference type="NCBI Taxonomy" id="673318"/>
    <lineage>
        <taxon>Bacteria</taxon>
        <taxon>Bacillati</taxon>
        <taxon>Bacillota</taxon>
        <taxon>Bacilli</taxon>
        <taxon>Bacillales</taxon>
        <taxon>Bacillaceae</taxon>
        <taxon>Peribacillus</taxon>
    </lineage>
</organism>
<dbReference type="SUPFAM" id="SSF46600">
    <property type="entry name" value="C-terminal UvrC-binding domain of UvrB"/>
    <property type="match status" value="1"/>
</dbReference>
<dbReference type="EMBL" id="PGUY01000009">
    <property type="protein sequence ID" value="PLT31297.1"/>
    <property type="molecule type" value="Genomic_DNA"/>
</dbReference>
<dbReference type="GO" id="GO:1990170">
    <property type="term" value="P:stress response to cadmium ion"/>
    <property type="evidence" value="ECO:0007669"/>
    <property type="project" value="TreeGrafter"/>
</dbReference>
<dbReference type="AlphaFoldDB" id="A0A2N5MAD5"/>
<keyword evidence="4" id="KW-1185">Reference proteome</keyword>
<comment type="caution">
    <text evidence="3">The sequence shown here is derived from an EMBL/GenBank/DDBJ whole genome shotgun (WGS) entry which is preliminary data.</text>
</comment>
<protein>
    <recommendedName>
        <fullName evidence="2">UVR domain-containing protein</fullName>
    </recommendedName>
</protein>
<feature type="domain" description="UVR" evidence="2">
    <location>
        <begin position="136"/>
        <end position="171"/>
    </location>
</feature>
<dbReference type="PANTHER" id="PTHR38430:SF1">
    <property type="entry name" value="PROTEIN-ARGININE KINASE ACTIVATOR PROTEIN"/>
    <property type="match status" value="1"/>
</dbReference>
<feature type="coiled-coil region" evidence="1">
    <location>
        <begin position="132"/>
        <end position="178"/>
    </location>
</feature>
<name>A0A2N5MAD5_9BACI</name>
<dbReference type="PROSITE" id="PS50151">
    <property type="entry name" value="UVR"/>
    <property type="match status" value="1"/>
</dbReference>
<evidence type="ECO:0000256" key="1">
    <source>
        <dbReference type="SAM" id="Coils"/>
    </source>
</evidence>
<evidence type="ECO:0000259" key="2">
    <source>
        <dbReference type="PROSITE" id="PS50151"/>
    </source>
</evidence>
<dbReference type="InterPro" id="IPR036876">
    <property type="entry name" value="UVR_dom_sf"/>
</dbReference>
<dbReference type="GO" id="GO:0050897">
    <property type="term" value="F:cobalt ion binding"/>
    <property type="evidence" value="ECO:0007669"/>
    <property type="project" value="TreeGrafter"/>
</dbReference>
<dbReference type="RefSeq" id="WP_101640182.1">
    <property type="nucleotide sequence ID" value="NZ_PGUY01000009.1"/>
</dbReference>